<dbReference type="InterPro" id="IPR035093">
    <property type="entry name" value="RelE/ParE_toxin_dom_sf"/>
</dbReference>
<reference evidence="3" key="1">
    <citation type="submission" date="2016-10" db="EMBL/GenBank/DDBJ databases">
        <authorList>
            <person name="Varghese N."/>
            <person name="Submissions S."/>
        </authorList>
    </citation>
    <scope>NUCLEOTIDE SEQUENCE [LARGE SCALE GENOMIC DNA]</scope>
    <source>
        <strain evidence="3">LMG 26383,CCUG 61248,R- 45681</strain>
    </source>
</reference>
<dbReference type="Proteomes" id="UP000199664">
    <property type="component" value="Unassembled WGS sequence"/>
</dbReference>
<dbReference type="Gene3D" id="3.30.2310.20">
    <property type="entry name" value="RelE-like"/>
    <property type="match status" value="1"/>
</dbReference>
<organism evidence="2 3">
    <name type="scientific">Bosea lupini</name>
    <dbReference type="NCBI Taxonomy" id="1036779"/>
    <lineage>
        <taxon>Bacteria</taxon>
        <taxon>Pseudomonadati</taxon>
        <taxon>Pseudomonadota</taxon>
        <taxon>Alphaproteobacteria</taxon>
        <taxon>Hyphomicrobiales</taxon>
        <taxon>Boseaceae</taxon>
        <taxon>Bosea</taxon>
    </lineage>
</organism>
<accession>A0A1H7UW09</accession>
<dbReference type="InterPro" id="IPR007712">
    <property type="entry name" value="RelE/ParE_toxin"/>
</dbReference>
<dbReference type="AlphaFoldDB" id="A0A1H7UW09"/>
<dbReference type="Pfam" id="PF05016">
    <property type="entry name" value="ParE_toxin"/>
    <property type="match status" value="1"/>
</dbReference>
<sequence>MRQINYSRDALKTLVGLPANTATRIRAKIAQYAAAPKAQTNNVKALQGSKGYFRLRVGDWRVIFRDDGTVILIVKVAARGSAYD</sequence>
<keyword evidence="1" id="KW-1277">Toxin-antitoxin system</keyword>
<evidence type="ECO:0000313" key="2">
    <source>
        <dbReference type="EMBL" id="SEM01034.1"/>
    </source>
</evidence>
<gene>
    <name evidence="2" type="ORF">SAMN04515666_106448</name>
</gene>
<evidence type="ECO:0000256" key="1">
    <source>
        <dbReference type="ARBA" id="ARBA00022649"/>
    </source>
</evidence>
<proteinExistence type="predicted"/>
<dbReference type="PANTHER" id="PTHR38813:SF1">
    <property type="entry name" value="TOXIN RELE1-RELATED"/>
    <property type="match status" value="1"/>
</dbReference>
<name>A0A1H7UW09_9HYPH</name>
<dbReference type="InterPro" id="IPR052747">
    <property type="entry name" value="TA_system_RelE_toxin"/>
</dbReference>
<protein>
    <submittedName>
        <fullName evidence="2">mRNA interferase RelE/StbE</fullName>
    </submittedName>
</protein>
<evidence type="ECO:0000313" key="3">
    <source>
        <dbReference type="Proteomes" id="UP000199664"/>
    </source>
</evidence>
<dbReference type="STRING" id="1036779.SAMN04515666_106448"/>
<dbReference type="EMBL" id="FOAN01000006">
    <property type="protein sequence ID" value="SEM01034.1"/>
    <property type="molecule type" value="Genomic_DNA"/>
</dbReference>
<dbReference type="RefSeq" id="WP_167561683.1">
    <property type="nucleotide sequence ID" value="NZ_FOAN01000006.1"/>
</dbReference>
<dbReference type="PANTHER" id="PTHR38813">
    <property type="match status" value="1"/>
</dbReference>
<dbReference type="SUPFAM" id="SSF143011">
    <property type="entry name" value="RelE-like"/>
    <property type="match status" value="1"/>
</dbReference>
<keyword evidence="3" id="KW-1185">Reference proteome</keyword>